<feature type="non-terminal residue" evidence="1">
    <location>
        <position position="1"/>
    </location>
</feature>
<accession>X1MQ75</accession>
<dbReference type="InterPro" id="IPR009003">
    <property type="entry name" value="Peptidase_S1_PA"/>
</dbReference>
<sequence>VPEKIIPIFNYPLGNAKDLEWGSFVYLIGYPRGYKMITKGIVSNPNRDKNGAFMIDAPFNRGFSGGIVLAVKDGVPNFEIVGIAKSAAADYKYIIAPSEDFDFSEYDDRFPFNGDIYVQQMVTIQYGVTYVIPVESIKNLFKKNQKYFIRNGYNFSSFIGES</sequence>
<name>X1MQ75_9ZZZZ</name>
<proteinExistence type="predicted"/>
<gene>
    <name evidence="1" type="ORF">S06H3_19741</name>
</gene>
<organism evidence="1">
    <name type="scientific">marine sediment metagenome</name>
    <dbReference type="NCBI Taxonomy" id="412755"/>
    <lineage>
        <taxon>unclassified sequences</taxon>
        <taxon>metagenomes</taxon>
        <taxon>ecological metagenomes</taxon>
    </lineage>
</organism>
<evidence type="ECO:0000313" key="1">
    <source>
        <dbReference type="EMBL" id="GAI08504.1"/>
    </source>
</evidence>
<dbReference type="InterPro" id="IPR043504">
    <property type="entry name" value="Peptidase_S1_PA_chymotrypsin"/>
</dbReference>
<dbReference type="Pfam" id="PF13365">
    <property type="entry name" value="Trypsin_2"/>
    <property type="match status" value="1"/>
</dbReference>
<comment type="caution">
    <text evidence="1">The sequence shown here is derived from an EMBL/GenBank/DDBJ whole genome shotgun (WGS) entry which is preliminary data.</text>
</comment>
<protein>
    <recommendedName>
        <fullName evidence="2">Serine protease</fullName>
    </recommendedName>
</protein>
<dbReference type="AlphaFoldDB" id="X1MQ75"/>
<dbReference type="SUPFAM" id="SSF50494">
    <property type="entry name" value="Trypsin-like serine proteases"/>
    <property type="match status" value="1"/>
</dbReference>
<dbReference type="Gene3D" id="2.40.10.10">
    <property type="entry name" value="Trypsin-like serine proteases"/>
    <property type="match status" value="1"/>
</dbReference>
<evidence type="ECO:0008006" key="2">
    <source>
        <dbReference type="Google" id="ProtNLM"/>
    </source>
</evidence>
<reference evidence="1" key="1">
    <citation type="journal article" date="2014" name="Front. Microbiol.">
        <title>High frequency of phylogenetically diverse reductive dehalogenase-homologous genes in deep subseafloor sedimentary metagenomes.</title>
        <authorList>
            <person name="Kawai M."/>
            <person name="Futagami T."/>
            <person name="Toyoda A."/>
            <person name="Takaki Y."/>
            <person name="Nishi S."/>
            <person name="Hori S."/>
            <person name="Arai W."/>
            <person name="Tsubouchi T."/>
            <person name="Morono Y."/>
            <person name="Uchiyama I."/>
            <person name="Ito T."/>
            <person name="Fujiyama A."/>
            <person name="Inagaki F."/>
            <person name="Takami H."/>
        </authorList>
    </citation>
    <scope>NUCLEOTIDE SEQUENCE</scope>
    <source>
        <strain evidence="1">Expedition CK06-06</strain>
    </source>
</reference>
<dbReference type="EMBL" id="BARV01010137">
    <property type="protein sequence ID" value="GAI08504.1"/>
    <property type="molecule type" value="Genomic_DNA"/>
</dbReference>